<comment type="caution">
    <text evidence="2">The sequence shown here is derived from an EMBL/GenBank/DDBJ whole genome shotgun (WGS) entry which is preliminary data.</text>
</comment>
<evidence type="ECO:0000313" key="2">
    <source>
        <dbReference type="EMBL" id="OAQ83345.1"/>
    </source>
</evidence>
<dbReference type="Proteomes" id="UP000078340">
    <property type="component" value="Unassembled WGS sequence"/>
</dbReference>
<evidence type="ECO:0000313" key="3">
    <source>
        <dbReference type="Proteomes" id="UP000078340"/>
    </source>
</evidence>
<dbReference type="EMBL" id="LSBH01000007">
    <property type="protein sequence ID" value="OAQ76189.1"/>
    <property type="molecule type" value="Genomic_DNA"/>
</dbReference>
<dbReference type="Proteomes" id="UP000078240">
    <property type="component" value="Unassembled WGS sequence"/>
</dbReference>
<protein>
    <submittedName>
        <fullName evidence="2">Uncharacterized protein</fullName>
    </submittedName>
</protein>
<sequence>MSALLLRTRATTTIPRWLGGSESSQRAGFCSTNPRCLRRDKSSDFTLQGMTMSIKRRYQYVQ</sequence>
<dbReference type="AlphaFoldDB" id="A0A179GZB7"/>
<accession>A0A179GZB7</accession>
<reference evidence="2 3" key="1">
    <citation type="submission" date="2016-02" db="EMBL/GenBank/DDBJ databases">
        <title>Biosynthesis of antibiotic leucinostatins and their inhibition on Phytophthora in bio-control Purpureocillium lilacinum.</title>
        <authorList>
            <person name="Wang G."/>
            <person name="Liu Z."/>
            <person name="Lin R."/>
            <person name="Li E."/>
            <person name="Mao Z."/>
            <person name="Ling J."/>
            <person name="Yin W."/>
            <person name="Xie B."/>
        </authorList>
    </citation>
    <scope>NUCLEOTIDE SEQUENCE [LARGE SCALE GENOMIC DNA]</scope>
    <source>
        <strain evidence="1">PLBJ-1</strain>
        <strain evidence="2">PLFJ-1</strain>
    </source>
</reference>
<name>A0A179GZB7_PURLI</name>
<gene>
    <name evidence="1" type="ORF">VFPBJ_08549</name>
    <name evidence="2" type="ORF">VFPFJ_09148</name>
</gene>
<evidence type="ECO:0000313" key="1">
    <source>
        <dbReference type="EMBL" id="OAQ76189.1"/>
    </source>
</evidence>
<organism evidence="2 3">
    <name type="scientific">Purpureocillium lilacinum</name>
    <name type="common">Paecilomyces lilacinus</name>
    <dbReference type="NCBI Taxonomy" id="33203"/>
    <lineage>
        <taxon>Eukaryota</taxon>
        <taxon>Fungi</taxon>
        <taxon>Dikarya</taxon>
        <taxon>Ascomycota</taxon>
        <taxon>Pezizomycotina</taxon>
        <taxon>Sordariomycetes</taxon>
        <taxon>Hypocreomycetidae</taxon>
        <taxon>Hypocreales</taxon>
        <taxon>Ophiocordycipitaceae</taxon>
        <taxon>Purpureocillium</taxon>
    </lineage>
</organism>
<proteinExistence type="predicted"/>
<dbReference type="EMBL" id="LSBI01000008">
    <property type="protein sequence ID" value="OAQ83345.1"/>
    <property type="molecule type" value="Genomic_DNA"/>
</dbReference>